<dbReference type="InterPro" id="IPR023398">
    <property type="entry name" value="TIF_eIF4e-like"/>
</dbReference>
<keyword evidence="2 6" id="KW-0396">Initiation factor</keyword>
<organism evidence="8 9">
    <name type="scientific">Mucor plumbeus</name>
    <dbReference type="NCBI Taxonomy" id="97098"/>
    <lineage>
        <taxon>Eukaryota</taxon>
        <taxon>Fungi</taxon>
        <taxon>Fungi incertae sedis</taxon>
        <taxon>Mucoromycota</taxon>
        <taxon>Mucoromycotina</taxon>
        <taxon>Mucoromycetes</taxon>
        <taxon>Mucorales</taxon>
        <taxon>Mucorineae</taxon>
        <taxon>Mucoraceae</taxon>
        <taxon>Mucor</taxon>
    </lineage>
</organism>
<dbReference type="Pfam" id="PF01652">
    <property type="entry name" value="IF4E"/>
    <property type="match status" value="1"/>
</dbReference>
<dbReference type="GO" id="GO:0000340">
    <property type="term" value="F:RNA 7-methylguanosine cap binding"/>
    <property type="evidence" value="ECO:0007669"/>
    <property type="project" value="TreeGrafter"/>
</dbReference>
<sequence length="234" mass="27110">MTEQETRPVVQEQTNQVISEEEQQQQQQQQQSPADVDSDQVKTVFHDSKNYNVKHPLQNTWTLWFDNPPKKASAASWSQNLKEIVNVSTVEDFWGVHNNIVKVNHLELNTNYHVFKKGIRPEWEDAANANGGKFSIQFPRNRTGEAINDYWLNLILAMLGEQFEYEEEICGAVVSVRKVFYRVALWIKSSERNERIETIGRQLKEFLNLNNALVVEFTPHGDSASKTSENRFTI</sequence>
<evidence type="ECO:0000256" key="5">
    <source>
        <dbReference type="ARBA" id="ARBA00022917"/>
    </source>
</evidence>
<evidence type="ECO:0000256" key="1">
    <source>
        <dbReference type="ARBA" id="ARBA00009860"/>
    </source>
</evidence>
<accession>A0A8H7QJ39</accession>
<dbReference type="GO" id="GO:0006417">
    <property type="term" value="P:regulation of translation"/>
    <property type="evidence" value="ECO:0007669"/>
    <property type="project" value="UniProtKB-KW"/>
</dbReference>
<dbReference type="Proteomes" id="UP000650833">
    <property type="component" value="Unassembled WGS sequence"/>
</dbReference>
<evidence type="ECO:0000256" key="3">
    <source>
        <dbReference type="ARBA" id="ARBA00022845"/>
    </source>
</evidence>
<comment type="caution">
    <text evidence="8">The sequence shown here is derived from an EMBL/GenBank/DDBJ whole genome shotgun (WGS) entry which is preliminary data.</text>
</comment>
<feature type="region of interest" description="Disordered" evidence="7">
    <location>
        <begin position="1"/>
        <end position="40"/>
    </location>
</feature>
<dbReference type="GO" id="GO:0016281">
    <property type="term" value="C:eukaryotic translation initiation factor 4F complex"/>
    <property type="evidence" value="ECO:0007669"/>
    <property type="project" value="TreeGrafter"/>
</dbReference>
<dbReference type="EMBL" id="JAEPRC010000669">
    <property type="protein sequence ID" value="KAG2193174.1"/>
    <property type="molecule type" value="Genomic_DNA"/>
</dbReference>
<dbReference type="PANTHER" id="PTHR11960:SF8">
    <property type="entry name" value="EUKARYOTIC TRANSLATION INITIATION FACTOR 4E1-RELATED"/>
    <property type="match status" value="1"/>
</dbReference>
<evidence type="ECO:0000256" key="6">
    <source>
        <dbReference type="RuleBase" id="RU004374"/>
    </source>
</evidence>
<keyword evidence="3" id="KW-0810">Translation regulation</keyword>
<protein>
    <recommendedName>
        <fullName evidence="10">Eukaryotic translation initiation factor 4E</fullName>
    </recommendedName>
</protein>
<dbReference type="PANTHER" id="PTHR11960">
    <property type="entry name" value="EUKARYOTIC TRANSLATION INITIATION FACTOR 4E RELATED"/>
    <property type="match status" value="1"/>
</dbReference>
<dbReference type="GO" id="GO:0003743">
    <property type="term" value="F:translation initiation factor activity"/>
    <property type="evidence" value="ECO:0007669"/>
    <property type="project" value="UniProtKB-KW"/>
</dbReference>
<dbReference type="InterPro" id="IPR001040">
    <property type="entry name" value="TIF_eIF_4E"/>
</dbReference>
<dbReference type="OrthoDB" id="590761at2759"/>
<dbReference type="AlphaFoldDB" id="A0A8H7QJ39"/>
<evidence type="ECO:0000256" key="2">
    <source>
        <dbReference type="ARBA" id="ARBA00022540"/>
    </source>
</evidence>
<reference evidence="8" key="1">
    <citation type="submission" date="2020-12" db="EMBL/GenBank/DDBJ databases">
        <title>Metabolic potential, ecology and presence of endohyphal bacteria is reflected in genomic diversity of Mucoromycotina.</title>
        <authorList>
            <person name="Muszewska A."/>
            <person name="Okrasinska A."/>
            <person name="Steczkiewicz K."/>
            <person name="Drgas O."/>
            <person name="Orlowska M."/>
            <person name="Perlinska-Lenart U."/>
            <person name="Aleksandrzak-Piekarczyk T."/>
            <person name="Szatraj K."/>
            <person name="Zielenkiewicz U."/>
            <person name="Pilsyk S."/>
            <person name="Malc E."/>
            <person name="Mieczkowski P."/>
            <person name="Kruszewska J.S."/>
            <person name="Biernat P."/>
            <person name="Pawlowska J."/>
        </authorList>
    </citation>
    <scope>NUCLEOTIDE SEQUENCE</scope>
    <source>
        <strain evidence="8">CBS 226.32</strain>
    </source>
</reference>
<keyword evidence="9" id="KW-1185">Reference proteome</keyword>
<evidence type="ECO:0000313" key="9">
    <source>
        <dbReference type="Proteomes" id="UP000650833"/>
    </source>
</evidence>
<keyword evidence="4 6" id="KW-0694">RNA-binding</keyword>
<dbReference type="SUPFAM" id="SSF55418">
    <property type="entry name" value="eIF4e-like"/>
    <property type="match status" value="1"/>
</dbReference>
<keyword evidence="5 6" id="KW-0648">Protein biosynthesis</keyword>
<comment type="similarity">
    <text evidence="1 6">Belongs to the eukaryotic initiation factor 4E family.</text>
</comment>
<gene>
    <name evidence="8" type="ORF">INT46_007114</name>
</gene>
<evidence type="ECO:0008006" key="10">
    <source>
        <dbReference type="Google" id="ProtNLM"/>
    </source>
</evidence>
<evidence type="ECO:0000256" key="4">
    <source>
        <dbReference type="ARBA" id="ARBA00022884"/>
    </source>
</evidence>
<name>A0A8H7QJ39_9FUNG</name>
<evidence type="ECO:0000256" key="7">
    <source>
        <dbReference type="SAM" id="MobiDB-lite"/>
    </source>
</evidence>
<proteinExistence type="inferred from homology"/>
<evidence type="ECO:0000313" key="8">
    <source>
        <dbReference type="EMBL" id="KAG2193174.1"/>
    </source>
</evidence>
<dbReference type="Gene3D" id="3.30.760.10">
    <property type="entry name" value="RNA Cap, Translation Initiation Factor Eif4e"/>
    <property type="match status" value="1"/>
</dbReference>